<dbReference type="PROSITE" id="PS50975">
    <property type="entry name" value="ATP_GRASP"/>
    <property type="match status" value="1"/>
</dbReference>
<dbReference type="PROSITE" id="PS00867">
    <property type="entry name" value="CPSASE_2"/>
    <property type="match status" value="1"/>
</dbReference>
<dbReference type="PANTHER" id="PTHR11405">
    <property type="entry name" value="CARBAMOYLTRANSFERASE FAMILY MEMBER"/>
    <property type="match status" value="1"/>
</dbReference>
<dbReference type="InterPro" id="IPR011761">
    <property type="entry name" value="ATP-grasp"/>
</dbReference>
<dbReference type="Pfam" id="PF02787">
    <property type="entry name" value="CPSase_L_D3"/>
    <property type="match status" value="1"/>
</dbReference>
<dbReference type="SUPFAM" id="SSF48108">
    <property type="entry name" value="Carbamoyl phosphate synthetase, large subunit connection domain"/>
    <property type="match status" value="1"/>
</dbReference>
<evidence type="ECO:0000313" key="7">
    <source>
        <dbReference type="EMBL" id="MPM93799.1"/>
    </source>
</evidence>
<dbReference type="PANTHER" id="PTHR11405:SF53">
    <property type="entry name" value="CARBAMOYL-PHOSPHATE SYNTHASE [AMMONIA], MITOCHONDRIAL"/>
    <property type="match status" value="1"/>
</dbReference>
<name>A0A645DX08_9ZZZZ</name>
<dbReference type="Gene3D" id="1.10.1030.10">
    <property type="entry name" value="Carbamoyl-phosphate synthetase, large subunit oligomerisation domain"/>
    <property type="match status" value="1"/>
</dbReference>
<dbReference type="EC" id="6.3.4.16" evidence="4"/>
<dbReference type="InterPro" id="IPR005479">
    <property type="entry name" value="CPAse_ATP-bd"/>
</dbReference>
<dbReference type="GO" id="GO:0005737">
    <property type="term" value="C:cytoplasm"/>
    <property type="evidence" value="ECO:0007669"/>
    <property type="project" value="TreeGrafter"/>
</dbReference>
<evidence type="ECO:0000256" key="2">
    <source>
        <dbReference type="ARBA" id="ARBA00022741"/>
    </source>
</evidence>
<keyword evidence="2" id="KW-0547">Nucleotide-binding</keyword>
<evidence type="ECO:0000256" key="5">
    <source>
        <dbReference type="ARBA" id="ARBA00047359"/>
    </source>
</evidence>
<comment type="caution">
    <text evidence="7">The sequence shown here is derived from an EMBL/GenBank/DDBJ whole genome shotgun (WGS) entry which is preliminary data.</text>
</comment>
<keyword evidence="1 7" id="KW-0436">Ligase</keyword>
<organism evidence="7">
    <name type="scientific">bioreactor metagenome</name>
    <dbReference type="NCBI Taxonomy" id="1076179"/>
    <lineage>
        <taxon>unclassified sequences</taxon>
        <taxon>metagenomes</taxon>
        <taxon>ecological metagenomes</taxon>
    </lineage>
</organism>
<accession>A0A645DX08</accession>
<dbReference type="Gene3D" id="3.30.470.20">
    <property type="entry name" value="ATP-grasp fold, B domain"/>
    <property type="match status" value="1"/>
</dbReference>
<sequence length="226" mass="25235">MLRSASLNIINALGIEGGCNVQYALDTSSLRYYVIEVNPRVSRSSALASKATGYPIAKVATRIAIGYTLDEILNGVTGKNYACFEPTLDYVVVKFPRWPFDKFTEADNRIGTRMKATGEVMSNAPTFEAALLKAVRSLETGQFALEYGYGRLSDYDVEERLYAANNERMFAIAEALRRGIPQALICNITKIDPWFITKLANIVAEEKHIQSAHFDAWTKETMLKTK</sequence>
<dbReference type="InterPro" id="IPR005483">
    <property type="entry name" value="CPSase_dom"/>
</dbReference>
<dbReference type="SUPFAM" id="SSF56059">
    <property type="entry name" value="Glutathione synthetase ATP-binding domain-like"/>
    <property type="match status" value="1"/>
</dbReference>
<dbReference type="SMART" id="SM01096">
    <property type="entry name" value="CPSase_L_D3"/>
    <property type="match status" value="1"/>
</dbReference>
<evidence type="ECO:0000256" key="4">
    <source>
        <dbReference type="ARBA" id="ARBA00044063"/>
    </source>
</evidence>
<gene>
    <name evidence="7" type="primary">carB_42</name>
    <name evidence="7" type="ORF">SDC9_140941</name>
</gene>
<protein>
    <recommendedName>
        <fullName evidence="4">carbamoyl-phosphate synthase (ammonia)</fullName>
        <ecNumber evidence="4">6.3.4.16</ecNumber>
    </recommendedName>
</protein>
<dbReference type="GO" id="GO:0005524">
    <property type="term" value="F:ATP binding"/>
    <property type="evidence" value="ECO:0007669"/>
    <property type="project" value="UniProtKB-KW"/>
</dbReference>
<dbReference type="InterPro" id="IPR036897">
    <property type="entry name" value="CarbamoylP_synth_lsu_oligo_sf"/>
</dbReference>
<reference evidence="7" key="1">
    <citation type="submission" date="2019-08" db="EMBL/GenBank/DDBJ databases">
        <authorList>
            <person name="Kucharzyk K."/>
            <person name="Murdoch R.W."/>
            <person name="Higgins S."/>
            <person name="Loffler F."/>
        </authorList>
    </citation>
    <scope>NUCLEOTIDE SEQUENCE</scope>
</reference>
<dbReference type="EMBL" id="VSSQ01040525">
    <property type="protein sequence ID" value="MPM93799.1"/>
    <property type="molecule type" value="Genomic_DNA"/>
</dbReference>
<dbReference type="AlphaFoldDB" id="A0A645DX08"/>
<evidence type="ECO:0000256" key="1">
    <source>
        <dbReference type="ARBA" id="ARBA00022598"/>
    </source>
</evidence>
<comment type="catalytic activity">
    <reaction evidence="5">
        <text>hydrogencarbonate + NH4(+) + 2 ATP = carbamoyl phosphate + 2 ADP + phosphate + 2 H(+)</text>
        <dbReference type="Rhea" id="RHEA:18029"/>
        <dbReference type="ChEBI" id="CHEBI:15378"/>
        <dbReference type="ChEBI" id="CHEBI:17544"/>
        <dbReference type="ChEBI" id="CHEBI:28938"/>
        <dbReference type="ChEBI" id="CHEBI:30616"/>
        <dbReference type="ChEBI" id="CHEBI:43474"/>
        <dbReference type="ChEBI" id="CHEBI:58228"/>
        <dbReference type="ChEBI" id="CHEBI:456216"/>
        <dbReference type="EC" id="6.3.4.16"/>
    </reaction>
</comment>
<dbReference type="PRINTS" id="PR00098">
    <property type="entry name" value="CPSASE"/>
</dbReference>
<proteinExistence type="predicted"/>
<feature type="domain" description="ATP-grasp" evidence="6">
    <location>
        <begin position="2"/>
        <end position="65"/>
    </location>
</feature>
<evidence type="ECO:0000259" key="6">
    <source>
        <dbReference type="PROSITE" id="PS50975"/>
    </source>
</evidence>
<dbReference type="GO" id="GO:0046872">
    <property type="term" value="F:metal ion binding"/>
    <property type="evidence" value="ECO:0007669"/>
    <property type="project" value="InterPro"/>
</dbReference>
<keyword evidence="3" id="KW-0067">ATP-binding</keyword>
<evidence type="ECO:0000256" key="3">
    <source>
        <dbReference type="ARBA" id="ARBA00022840"/>
    </source>
</evidence>
<dbReference type="InterPro" id="IPR005480">
    <property type="entry name" value="CPSase_lsu_oligo"/>
</dbReference>
<dbReference type="Pfam" id="PF02786">
    <property type="entry name" value="CPSase_L_D2"/>
    <property type="match status" value="1"/>
</dbReference>
<dbReference type="GO" id="GO:0006541">
    <property type="term" value="P:glutamine metabolic process"/>
    <property type="evidence" value="ECO:0007669"/>
    <property type="project" value="TreeGrafter"/>
</dbReference>
<dbReference type="GO" id="GO:0004087">
    <property type="term" value="F:carbamoyl-phosphate synthase (ammonia) activity"/>
    <property type="evidence" value="ECO:0007669"/>
    <property type="project" value="UniProtKB-EC"/>
</dbReference>
<dbReference type="GO" id="GO:0004088">
    <property type="term" value="F:carbamoyl-phosphate synthase (glutamine-hydrolyzing) activity"/>
    <property type="evidence" value="ECO:0007669"/>
    <property type="project" value="TreeGrafter"/>
</dbReference>